<proteinExistence type="predicted"/>
<sequence length="114" mass="13190">VRLVQRIEKRSKRNHCHLDASVSDVIVVHGEFGRLSLPSQQHQSFRVVAKMKVGCDIRRPMAYATARRTSKQDLRLAMKAWSTFYFQNHQNVKQNRERAGDAVDDDVNDLNNLN</sequence>
<dbReference type="Proteomes" id="UP001159427">
    <property type="component" value="Unassembled WGS sequence"/>
</dbReference>
<evidence type="ECO:0000256" key="1">
    <source>
        <dbReference type="SAM" id="MobiDB-lite"/>
    </source>
</evidence>
<feature type="non-terminal residue" evidence="2">
    <location>
        <position position="1"/>
    </location>
</feature>
<organism evidence="2 3">
    <name type="scientific">Porites evermanni</name>
    <dbReference type="NCBI Taxonomy" id="104178"/>
    <lineage>
        <taxon>Eukaryota</taxon>
        <taxon>Metazoa</taxon>
        <taxon>Cnidaria</taxon>
        <taxon>Anthozoa</taxon>
        <taxon>Hexacorallia</taxon>
        <taxon>Scleractinia</taxon>
        <taxon>Fungiina</taxon>
        <taxon>Poritidae</taxon>
        <taxon>Porites</taxon>
    </lineage>
</organism>
<accession>A0ABN8LUK4</accession>
<keyword evidence="3" id="KW-1185">Reference proteome</keyword>
<gene>
    <name evidence="2" type="ORF">PEVE_00006513</name>
</gene>
<reference evidence="2 3" key="1">
    <citation type="submission" date="2022-05" db="EMBL/GenBank/DDBJ databases">
        <authorList>
            <consortium name="Genoscope - CEA"/>
            <person name="William W."/>
        </authorList>
    </citation>
    <scope>NUCLEOTIDE SEQUENCE [LARGE SCALE GENOMIC DNA]</scope>
</reference>
<evidence type="ECO:0000313" key="2">
    <source>
        <dbReference type="EMBL" id="CAH3020287.1"/>
    </source>
</evidence>
<comment type="caution">
    <text evidence="2">The sequence shown here is derived from an EMBL/GenBank/DDBJ whole genome shotgun (WGS) entry which is preliminary data.</text>
</comment>
<name>A0ABN8LUK4_9CNID</name>
<evidence type="ECO:0000313" key="3">
    <source>
        <dbReference type="Proteomes" id="UP001159427"/>
    </source>
</evidence>
<dbReference type="EMBL" id="CALNXI010000142">
    <property type="protein sequence ID" value="CAH3020287.1"/>
    <property type="molecule type" value="Genomic_DNA"/>
</dbReference>
<feature type="region of interest" description="Disordered" evidence="1">
    <location>
        <begin position="95"/>
        <end position="114"/>
    </location>
</feature>
<protein>
    <submittedName>
        <fullName evidence="2">Uncharacterized protein</fullName>
    </submittedName>
</protein>